<dbReference type="InterPro" id="IPR013148">
    <property type="entry name" value="Glyco_hydro_32_N"/>
</dbReference>
<dbReference type="CAZy" id="GH32">
    <property type="family name" value="Glycoside Hydrolase Family 32"/>
</dbReference>
<evidence type="ECO:0000256" key="1">
    <source>
        <dbReference type="ARBA" id="ARBA00009902"/>
    </source>
</evidence>
<comment type="similarity">
    <text evidence="1">Belongs to the glycosyl hydrolase 32 family.</text>
</comment>
<evidence type="ECO:0000256" key="2">
    <source>
        <dbReference type="ARBA" id="ARBA00012758"/>
    </source>
</evidence>
<dbReference type="BRENDA" id="3.2.1.7">
    <property type="organism ID" value="457"/>
</dbReference>
<dbReference type="Pfam" id="PF08244">
    <property type="entry name" value="Glyco_hydro_32C"/>
    <property type="match status" value="1"/>
</dbReference>
<dbReference type="InterPro" id="IPR023296">
    <property type="entry name" value="Glyco_hydro_beta-prop_sf"/>
</dbReference>
<dbReference type="Gene3D" id="2.115.10.20">
    <property type="entry name" value="Glycosyl hydrolase domain, family 43"/>
    <property type="match status" value="1"/>
</dbReference>
<keyword evidence="5" id="KW-1015">Disulfide bond</keyword>
<evidence type="ECO:0000259" key="7">
    <source>
        <dbReference type="SMART" id="SM00560"/>
    </source>
</evidence>
<dbReference type="InterPro" id="IPR013189">
    <property type="entry name" value="Glyco_hydro_32_C"/>
</dbReference>
<dbReference type="InterPro" id="IPR001362">
    <property type="entry name" value="Glyco_hydro_32"/>
</dbReference>
<name>Q9RBA5_9MICC</name>
<dbReference type="GO" id="GO:0004564">
    <property type="term" value="F:beta-fructofuranosidase activity"/>
    <property type="evidence" value="ECO:0007669"/>
    <property type="project" value="UniProtKB-EC"/>
</dbReference>
<dbReference type="InterPro" id="IPR006311">
    <property type="entry name" value="TAT_signal"/>
</dbReference>
<dbReference type="PANTHER" id="PTHR43101:SF1">
    <property type="entry name" value="BETA-FRUCTOSIDASE"/>
    <property type="match status" value="1"/>
</dbReference>
<dbReference type="Pfam" id="PF00251">
    <property type="entry name" value="Glyco_hydro_32N"/>
    <property type="match status" value="1"/>
</dbReference>
<dbReference type="PANTHER" id="PTHR43101">
    <property type="entry name" value="BETA-FRUCTOSIDASE"/>
    <property type="match status" value="1"/>
</dbReference>
<dbReference type="InterPro" id="IPR006558">
    <property type="entry name" value="LamG-like"/>
</dbReference>
<organism evidence="8">
    <name type="scientific">Arthrobacter sp. S37</name>
    <dbReference type="NCBI Taxonomy" id="85703"/>
    <lineage>
        <taxon>Bacteria</taxon>
        <taxon>Bacillati</taxon>
        <taxon>Actinomycetota</taxon>
        <taxon>Actinomycetes</taxon>
        <taxon>Micrococcales</taxon>
        <taxon>Micrococcaceae</taxon>
        <taxon>Arthrobacter</taxon>
    </lineage>
</organism>
<keyword evidence="6 8" id="KW-0326">Glycosidase</keyword>
<dbReference type="Gene3D" id="2.60.120.560">
    <property type="entry name" value="Exo-inulinase, domain 1"/>
    <property type="match status" value="1"/>
</dbReference>
<dbReference type="SMART" id="SM00640">
    <property type="entry name" value="Glyco_32"/>
    <property type="match status" value="1"/>
</dbReference>
<evidence type="ECO:0000256" key="6">
    <source>
        <dbReference type="ARBA" id="ARBA00023295"/>
    </source>
</evidence>
<dbReference type="Pfam" id="PF13385">
    <property type="entry name" value="Laminin_G_3"/>
    <property type="match status" value="1"/>
</dbReference>
<reference evidence="8" key="1">
    <citation type="submission" date="1998-12" db="EMBL/GenBank/DDBJ databases">
        <title>Molecular cloning and sequence analysis of an endo-inulinase gene from Arthrobacter sp.S37.</title>
        <authorList>
            <person name="Kang S.I."/>
            <person name="Kim S.I."/>
        </authorList>
    </citation>
    <scope>NUCLEOTIDE SEQUENCE</scope>
    <source>
        <strain evidence="8">S37</strain>
    </source>
</reference>
<keyword evidence="3" id="KW-0732">Signal</keyword>
<feature type="domain" description="LamG-like jellyroll fold" evidence="7">
    <location>
        <begin position="121"/>
        <end position="275"/>
    </location>
</feature>
<sequence>MTTATRKVVPMTELRQTQPTTNLPGLGRRTFLQGAAVSAAVIATGALFRPAAAATGDPVLRLTYDQPNGSTTVLDEVGRSNFTVHVSNNPAERVPGVRGNAFRTDGFSTWATGQFATPLTTQMTIQTWIALESYPSDSEQPYDALTPSSIIYQRTNDAGFDIAINTYGEWWFTAHVGGQWRTVKAPWLFPLYEWVQIAAVVDGDAGQLRLHLDDAAGPKVASVAIPTGSRFTQAAGAPLVVGKASKDVTTGVFLINALNAAYDDTRIYDIARGAAALTGEYTSGIAGASPAHDVALQVTGLRFADDILRPRYHAMPPANWTNEPHGLVRHDCSYHMFYQRTPNGPFKWQMNWGHMTSTDLVHWTNMPDALRPELNDREARLGAVAGSGLSGQGSKGIWSGDVVSVDGTAHAFFTTVNFGGPFDPGITRASSTDPDLLTWTKASTGVIDKNAPAHVADFRDPYLWQEGGTWHMIIGAATDAGGALEHYTTQDIQGQWTRASRPFSTVSFASMDIGSAIWEMPVFEKIGTHAGRDKYVLVVSPIGRSVSKLSEPYTRSVYWTGTWNGSQFTPDYARPKSLDLIHGHLSPTVAHGPDGKLVAIGIVDERSSSKMQLDLGWAHTFSAPREWRLLEDGQTLGQRPIAQLMTLRAGSAQTATNVAVTGEHNLAAAGNQVEILAKVDPASTGARYGLCIGASPDGSEITRIYYDGNDIVIDKTRSSRNFENEEAVLLRGAYDEAVFGKPHTFHVFVDHSVIDVFINDAAAFSNRIYPTSRGADGAAASTGLRLYSEGGQTRFTQTDVWQLQSAWPTPAF</sequence>
<evidence type="ECO:0000256" key="4">
    <source>
        <dbReference type="ARBA" id="ARBA00022801"/>
    </source>
</evidence>
<evidence type="ECO:0000256" key="5">
    <source>
        <dbReference type="ARBA" id="ARBA00023157"/>
    </source>
</evidence>
<protein>
    <recommendedName>
        <fullName evidence="2">beta-fructofuranosidase</fullName>
        <ecNumber evidence="2">3.2.1.26</ecNumber>
    </recommendedName>
</protein>
<proteinExistence type="inferred from homology"/>
<dbReference type="SMART" id="SM00560">
    <property type="entry name" value="LamGL"/>
    <property type="match status" value="1"/>
</dbReference>
<gene>
    <name evidence="8" type="primary">inu1</name>
</gene>
<dbReference type="EMBL" id="AJ131562">
    <property type="protein sequence ID" value="CAB63119.1"/>
    <property type="molecule type" value="Genomic_DNA"/>
</dbReference>
<evidence type="ECO:0000313" key="8">
    <source>
        <dbReference type="EMBL" id="CAB63119.1"/>
    </source>
</evidence>
<evidence type="ECO:0000256" key="3">
    <source>
        <dbReference type="ARBA" id="ARBA00022729"/>
    </source>
</evidence>
<dbReference type="CDD" id="cd08996">
    <property type="entry name" value="GH32_FFase"/>
    <property type="match status" value="1"/>
</dbReference>
<dbReference type="PROSITE" id="PS51318">
    <property type="entry name" value="TAT"/>
    <property type="match status" value="1"/>
</dbReference>
<dbReference type="SMR" id="Q9RBA5"/>
<dbReference type="Gene3D" id="2.60.120.200">
    <property type="match status" value="1"/>
</dbReference>
<dbReference type="SUPFAM" id="SSF75005">
    <property type="entry name" value="Arabinanase/levansucrase/invertase"/>
    <property type="match status" value="1"/>
</dbReference>
<dbReference type="SUPFAM" id="SSF49899">
    <property type="entry name" value="Concanavalin A-like lectins/glucanases"/>
    <property type="match status" value="2"/>
</dbReference>
<dbReference type="InterPro" id="IPR051214">
    <property type="entry name" value="GH32_Enzymes"/>
</dbReference>
<keyword evidence="4 8" id="KW-0378">Hydrolase</keyword>
<dbReference type="GO" id="GO:0005975">
    <property type="term" value="P:carbohydrate metabolic process"/>
    <property type="evidence" value="ECO:0007669"/>
    <property type="project" value="InterPro"/>
</dbReference>
<dbReference type="AlphaFoldDB" id="Q9RBA5"/>
<accession>Q9RBA5</accession>
<dbReference type="InterPro" id="IPR013320">
    <property type="entry name" value="ConA-like_dom_sf"/>
</dbReference>
<dbReference type="EC" id="3.2.1.26" evidence="2"/>